<proteinExistence type="predicted"/>
<evidence type="ECO:0000313" key="2">
    <source>
        <dbReference type="Proteomes" id="UP000752696"/>
    </source>
</evidence>
<comment type="caution">
    <text evidence="1">The sequence shown here is derived from an EMBL/GenBank/DDBJ whole genome shotgun (WGS) entry which is preliminary data.</text>
</comment>
<dbReference type="EMBL" id="CAJDYZ010012554">
    <property type="protein sequence ID" value="CAD1480691.1"/>
    <property type="molecule type" value="Genomic_DNA"/>
</dbReference>
<protein>
    <submittedName>
        <fullName evidence="1">Uncharacterized protein</fullName>
    </submittedName>
</protein>
<gene>
    <name evidence="1" type="ORF">MHI_LOCUS958006</name>
</gene>
<organism evidence="1 2">
    <name type="scientific">Heterotrigona itama</name>
    <dbReference type="NCBI Taxonomy" id="395501"/>
    <lineage>
        <taxon>Eukaryota</taxon>
        <taxon>Metazoa</taxon>
        <taxon>Ecdysozoa</taxon>
        <taxon>Arthropoda</taxon>
        <taxon>Hexapoda</taxon>
        <taxon>Insecta</taxon>
        <taxon>Pterygota</taxon>
        <taxon>Neoptera</taxon>
        <taxon>Endopterygota</taxon>
        <taxon>Hymenoptera</taxon>
        <taxon>Apocrita</taxon>
        <taxon>Aculeata</taxon>
        <taxon>Apoidea</taxon>
        <taxon>Anthophila</taxon>
        <taxon>Apidae</taxon>
        <taxon>Heterotrigona</taxon>
    </lineage>
</organism>
<feature type="non-terminal residue" evidence="1">
    <location>
        <position position="1"/>
    </location>
</feature>
<name>A0A6V7HIF1_9HYME</name>
<dbReference type="AlphaFoldDB" id="A0A6V7HIF1"/>
<dbReference type="Proteomes" id="UP000752696">
    <property type="component" value="Unassembled WGS sequence"/>
</dbReference>
<accession>A0A6V7HIF1</accession>
<sequence>QDKQKSAFNRRTIEEEENTATQINTLNIKPEFGKILMEKAQGKAIEFEAKLKDQYR</sequence>
<reference evidence="1" key="1">
    <citation type="submission" date="2020-07" db="EMBL/GenBank/DDBJ databases">
        <authorList>
            <person name="Nazaruddin N."/>
        </authorList>
    </citation>
    <scope>NUCLEOTIDE SEQUENCE</scope>
</reference>
<keyword evidence="2" id="KW-1185">Reference proteome</keyword>
<evidence type="ECO:0000313" key="1">
    <source>
        <dbReference type="EMBL" id="CAD1480691.1"/>
    </source>
</evidence>